<dbReference type="KEGG" id="tva:4746682"/>
<feature type="region of interest" description="Disordered" evidence="2">
    <location>
        <begin position="343"/>
        <end position="365"/>
    </location>
</feature>
<dbReference type="PANTHER" id="PTHR47026:SF2">
    <property type="entry name" value="FLAGELLAR ASSOCIATED PROTEIN"/>
    <property type="match status" value="1"/>
</dbReference>
<feature type="compositionally biased region" description="Basic and acidic residues" evidence="2">
    <location>
        <begin position="344"/>
        <end position="356"/>
    </location>
</feature>
<keyword evidence="4" id="KW-1185">Reference proteome</keyword>
<keyword evidence="1" id="KW-0175">Coiled coil</keyword>
<accession>A2G1F9</accession>
<proteinExistence type="predicted"/>
<sequence>MSGGEEVEKDWVQEVLNGTPAEEVPSDELFGVYEGLIKQKDKEIAAGNVTVVKQIQNKMTEVMDCIKAEKEKEFLTGKGGDTNRPEPELLDSTLDQLIGGKKLKPSETKLVPYLIPVCARKKQECIKNEDFRKAQNYEDVYQYLYEMHLKCKKDNTRVDKWEHQRDLYRRSVDALMKEEEKRDQELAEFNQKYQEDLKVFEENYQKQVDEFNKSIPEELPARFIKRSNQYLNLRQIEKSLLSSKRYTEAAEIKEQADKMDIEESKVNRQNFDIYNQQQRNKLAEEHEKQRLCLEEKAKRQRQKILLTHTALIYNLRLAVENNERKLSDMDDNFKSQPLSVPKIRQKETGDNIEQKDGPFITQTGKSFSTVSTQTVKRYKFQPYE</sequence>
<feature type="coiled-coil region" evidence="1">
    <location>
        <begin position="158"/>
        <end position="210"/>
    </location>
</feature>
<dbReference type="EMBL" id="DS114243">
    <property type="protein sequence ID" value="EAX89016.1"/>
    <property type="molecule type" value="Genomic_DNA"/>
</dbReference>
<reference evidence="3" key="1">
    <citation type="submission" date="2006-10" db="EMBL/GenBank/DDBJ databases">
        <authorList>
            <person name="Amadeo P."/>
            <person name="Zhao Q."/>
            <person name="Wortman J."/>
            <person name="Fraser-Liggett C."/>
            <person name="Carlton J."/>
        </authorList>
    </citation>
    <scope>NUCLEOTIDE SEQUENCE</scope>
    <source>
        <strain evidence="3">G3</strain>
    </source>
</reference>
<dbReference type="AlphaFoldDB" id="A2G1F9"/>
<evidence type="ECO:0000313" key="4">
    <source>
        <dbReference type="Proteomes" id="UP000001542"/>
    </source>
</evidence>
<evidence type="ECO:0000313" key="3">
    <source>
        <dbReference type="EMBL" id="EAX89016.1"/>
    </source>
</evidence>
<evidence type="ECO:0000256" key="2">
    <source>
        <dbReference type="SAM" id="MobiDB-lite"/>
    </source>
</evidence>
<name>A2G1F9_TRIV3</name>
<dbReference type="VEuPathDB" id="TrichDB:TVAGG3_0930370"/>
<dbReference type="InParanoid" id="A2G1F9"/>
<evidence type="ECO:0000256" key="1">
    <source>
        <dbReference type="SAM" id="Coils"/>
    </source>
</evidence>
<reference evidence="3" key="2">
    <citation type="journal article" date="2007" name="Science">
        <title>Draft genome sequence of the sexually transmitted pathogen Trichomonas vaginalis.</title>
        <authorList>
            <person name="Carlton J.M."/>
            <person name="Hirt R.P."/>
            <person name="Silva J.C."/>
            <person name="Delcher A.L."/>
            <person name="Schatz M."/>
            <person name="Zhao Q."/>
            <person name="Wortman J.R."/>
            <person name="Bidwell S.L."/>
            <person name="Alsmark U.C.M."/>
            <person name="Besteiro S."/>
            <person name="Sicheritz-Ponten T."/>
            <person name="Noel C.J."/>
            <person name="Dacks J.B."/>
            <person name="Foster P.G."/>
            <person name="Simillion C."/>
            <person name="Van de Peer Y."/>
            <person name="Miranda-Saavedra D."/>
            <person name="Barton G.J."/>
            <person name="Westrop G.D."/>
            <person name="Mueller S."/>
            <person name="Dessi D."/>
            <person name="Fiori P.L."/>
            <person name="Ren Q."/>
            <person name="Paulsen I."/>
            <person name="Zhang H."/>
            <person name="Bastida-Corcuera F.D."/>
            <person name="Simoes-Barbosa A."/>
            <person name="Brown M.T."/>
            <person name="Hayes R.D."/>
            <person name="Mukherjee M."/>
            <person name="Okumura C.Y."/>
            <person name="Schneider R."/>
            <person name="Smith A.J."/>
            <person name="Vanacova S."/>
            <person name="Villalvazo M."/>
            <person name="Haas B.J."/>
            <person name="Pertea M."/>
            <person name="Feldblyum T.V."/>
            <person name="Utterback T.R."/>
            <person name="Shu C.L."/>
            <person name="Osoegawa K."/>
            <person name="de Jong P.J."/>
            <person name="Hrdy I."/>
            <person name="Horvathova L."/>
            <person name="Zubacova Z."/>
            <person name="Dolezal P."/>
            <person name="Malik S.B."/>
            <person name="Logsdon J.M. Jr."/>
            <person name="Henze K."/>
            <person name="Gupta A."/>
            <person name="Wang C.C."/>
            <person name="Dunne R.L."/>
            <person name="Upcroft J.A."/>
            <person name="Upcroft P."/>
            <person name="White O."/>
            <person name="Salzberg S.L."/>
            <person name="Tang P."/>
            <person name="Chiu C.-H."/>
            <person name="Lee Y.-S."/>
            <person name="Embley T.M."/>
            <person name="Coombs G.H."/>
            <person name="Mottram J.C."/>
            <person name="Tachezy J."/>
            <person name="Fraser-Liggett C.M."/>
            <person name="Johnson P.J."/>
        </authorList>
    </citation>
    <scope>NUCLEOTIDE SEQUENCE [LARGE SCALE GENOMIC DNA]</scope>
    <source>
        <strain evidence="3">G3</strain>
    </source>
</reference>
<dbReference type="Proteomes" id="UP000001542">
    <property type="component" value="Unassembled WGS sequence"/>
</dbReference>
<dbReference type="RefSeq" id="XP_001301946.1">
    <property type="nucleotide sequence ID" value="XM_001301945.1"/>
</dbReference>
<dbReference type="PANTHER" id="PTHR47026">
    <property type="entry name" value="PIGMENTOSA GTPASE REGULATOR-LIKE PROTEIN, PUTATIVE-RELATED"/>
    <property type="match status" value="1"/>
</dbReference>
<protein>
    <submittedName>
        <fullName evidence="3">Uncharacterized protein</fullName>
    </submittedName>
</protein>
<dbReference type="VEuPathDB" id="TrichDB:TVAG_499320"/>
<dbReference type="SMR" id="A2G1F9"/>
<organism evidence="3 4">
    <name type="scientific">Trichomonas vaginalis (strain ATCC PRA-98 / G3)</name>
    <dbReference type="NCBI Taxonomy" id="412133"/>
    <lineage>
        <taxon>Eukaryota</taxon>
        <taxon>Metamonada</taxon>
        <taxon>Parabasalia</taxon>
        <taxon>Trichomonadida</taxon>
        <taxon>Trichomonadidae</taxon>
        <taxon>Trichomonas</taxon>
    </lineage>
</organism>
<gene>
    <name evidence="3" type="ORF">TVAG_499320</name>
</gene>